<comment type="caution">
    <text evidence="4">The sequence shown here is derived from an EMBL/GenBank/DDBJ whole genome shotgun (WGS) entry which is preliminary data.</text>
</comment>
<gene>
    <name evidence="4" type="ORF">C8P68_107237</name>
</gene>
<dbReference type="SUPFAM" id="SSF49785">
    <property type="entry name" value="Galactose-binding domain-like"/>
    <property type="match status" value="1"/>
</dbReference>
<dbReference type="Pfam" id="PF02018">
    <property type="entry name" value="CBM_4_9"/>
    <property type="match status" value="1"/>
</dbReference>
<evidence type="ECO:0000256" key="2">
    <source>
        <dbReference type="SAM" id="SignalP"/>
    </source>
</evidence>
<dbReference type="Gene3D" id="2.60.120.260">
    <property type="entry name" value="Galactose-binding domain-like"/>
    <property type="match status" value="1"/>
</dbReference>
<feature type="domain" description="CBM-cenC" evidence="3">
    <location>
        <begin position="56"/>
        <end position="198"/>
    </location>
</feature>
<accession>A0A2T5J6T8</accession>
<dbReference type="EMBL" id="QAOQ01000007">
    <property type="protein sequence ID" value="PTQ94171.1"/>
    <property type="molecule type" value="Genomic_DNA"/>
</dbReference>
<feature type="signal peptide" evidence="2">
    <location>
        <begin position="1"/>
        <end position="22"/>
    </location>
</feature>
<evidence type="ECO:0000256" key="1">
    <source>
        <dbReference type="ARBA" id="ARBA00022801"/>
    </source>
</evidence>
<dbReference type="RefSeq" id="WP_211309861.1">
    <property type="nucleotide sequence ID" value="NZ_CP160205.1"/>
</dbReference>
<dbReference type="InterPro" id="IPR003305">
    <property type="entry name" value="CenC_carb-bd"/>
</dbReference>
<keyword evidence="5" id="KW-1185">Reference proteome</keyword>
<evidence type="ECO:0000313" key="5">
    <source>
        <dbReference type="Proteomes" id="UP000244168"/>
    </source>
</evidence>
<sequence length="216" mass="23375">MRKLSQLSLLIVLCFITSKAVAQRGAAGGSKQISPDLFGIFFEDLSYAADGGLYAELVQNRSFEYTPADKKGWNPLTAWDYTTEGFGYGELSVESSSPINVNNPHYIKLTISDPGQKGIGVTNEGYDGIPVKAGEQYNFSLYARLMSADQIPLTVSLRGKKGEVYGEASIVAGAKDWKKYSAVITANTTDADARLVVLAKRYPGIGHDIAVSTKNF</sequence>
<evidence type="ECO:0000259" key="3">
    <source>
        <dbReference type="Pfam" id="PF02018"/>
    </source>
</evidence>
<dbReference type="PANTHER" id="PTHR31776:SF0">
    <property type="entry name" value="ALPHA-L-ARABINOFURANOSIDASE 1"/>
    <property type="match status" value="1"/>
</dbReference>
<name>A0A2T5J6T8_9SPHI</name>
<feature type="chain" id="PRO_5015766733" evidence="2">
    <location>
        <begin position="23"/>
        <end position="216"/>
    </location>
</feature>
<evidence type="ECO:0000313" key="4">
    <source>
        <dbReference type="EMBL" id="PTQ94171.1"/>
    </source>
</evidence>
<dbReference type="InterPro" id="IPR051563">
    <property type="entry name" value="Glycosyl_Hydrolase_51"/>
</dbReference>
<dbReference type="InterPro" id="IPR008979">
    <property type="entry name" value="Galactose-bd-like_sf"/>
</dbReference>
<keyword evidence="1" id="KW-0378">Hydrolase</keyword>
<protein>
    <submittedName>
        <fullName evidence="4">Carbohydrate binding protein</fullName>
    </submittedName>
</protein>
<dbReference type="Proteomes" id="UP000244168">
    <property type="component" value="Unassembled WGS sequence"/>
</dbReference>
<dbReference type="GO" id="GO:0046556">
    <property type="term" value="F:alpha-L-arabinofuranosidase activity"/>
    <property type="evidence" value="ECO:0007669"/>
    <property type="project" value="TreeGrafter"/>
</dbReference>
<organism evidence="4 5">
    <name type="scientific">Mucilaginibacter yixingensis</name>
    <dbReference type="NCBI Taxonomy" id="1295612"/>
    <lineage>
        <taxon>Bacteria</taxon>
        <taxon>Pseudomonadati</taxon>
        <taxon>Bacteroidota</taxon>
        <taxon>Sphingobacteriia</taxon>
        <taxon>Sphingobacteriales</taxon>
        <taxon>Sphingobacteriaceae</taxon>
        <taxon>Mucilaginibacter</taxon>
    </lineage>
</organism>
<dbReference type="PANTHER" id="PTHR31776">
    <property type="entry name" value="ALPHA-L-ARABINOFURANOSIDASE 1"/>
    <property type="match status" value="1"/>
</dbReference>
<proteinExistence type="predicted"/>
<reference evidence="4 5" key="1">
    <citation type="submission" date="2018-04" db="EMBL/GenBank/DDBJ databases">
        <title>Genomic Encyclopedia of Archaeal and Bacterial Type Strains, Phase II (KMG-II): from individual species to whole genera.</title>
        <authorList>
            <person name="Goeker M."/>
        </authorList>
    </citation>
    <scope>NUCLEOTIDE SEQUENCE [LARGE SCALE GENOMIC DNA]</scope>
    <source>
        <strain evidence="4 5">DSM 26809</strain>
    </source>
</reference>
<dbReference type="AlphaFoldDB" id="A0A2T5J6T8"/>
<keyword evidence="2" id="KW-0732">Signal</keyword>